<reference evidence="2 3" key="1">
    <citation type="submission" date="2020-02" db="EMBL/GenBank/DDBJ databases">
        <title>Draft genome sequence of Haematococcus lacustris strain NIES-144.</title>
        <authorList>
            <person name="Morimoto D."/>
            <person name="Nakagawa S."/>
            <person name="Yoshida T."/>
            <person name="Sawayama S."/>
        </authorList>
    </citation>
    <scope>NUCLEOTIDE SEQUENCE [LARGE SCALE GENOMIC DNA]</scope>
    <source>
        <strain evidence="2 3">NIES-144</strain>
    </source>
</reference>
<dbReference type="EMBL" id="BLLF01000670">
    <property type="protein sequence ID" value="GFH13939.1"/>
    <property type="molecule type" value="Genomic_DNA"/>
</dbReference>
<evidence type="ECO:0000313" key="3">
    <source>
        <dbReference type="Proteomes" id="UP000485058"/>
    </source>
</evidence>
<accession>A0A699Z4H3</accession>
<name>A0A699Z4H3_HAELA</name>
<comment type="caution">
    <text evidence="2">The sequence shown here is derived from an EMBL/GenBank/DDBJ whole genome shotgun (WGS) entry which is preliminary data.</text>
</comment>
<dbReference type="Proteomes" id="UP000485058">
    <property type="component" value="Unassembled WGS sequence"/>
</dbReference>
<keyword evidence="3" id="KW-1185">Reference proteome</keyword>
<sequence length="77" mass="7798">AAAGKSTVQPPEERLVGGIGSSRREEWQEEAPGPLGGTLQGPSLAALFTAMTAALGVTNLKSAIEKVQPSKGPEGGR</sequence>
<dbReference type="AlphaFoldDB" id="A0A699Z4H3"/>
<evidence type="ECO:0000313" key="2">
    <source>
        <dbReference type="EMBL" id="GFH13939.1"/>
    </source>
</evidence>
<organism evidence="2 3">
    <name type="scientific">Haematococcus lacustris</name>
    <name type="common">Green alga</name>
    <name type="synonym">Haematococcus pluvialis</name>
    <dbReference type="NCBI Taxonomy" id="44745"/>
    <lineage>
        <taxon>Eukaryota</taxon>
        <taxon>Viridiplantae</taxon>
        <taxon>Chlorophyta</taxon>
        <taxon>core chlorophytes</taxon>
        <taxon>Chlorophyceae</taxon>
        <taxon>CS clade</taxon>
        <taxon>Chlamydomonadales</taxon>
        <taxon>Haematococcaceae</taxon>
        <taxon>Haematococcus</taxon>
    </lineage>
</organism>
<feature type="non-terminal residue" evidence="2">
    <location>
        <position position="1"/>
    </location>
</feature>
<proteinExistence type="predicted"/>
<evidence type="ECO:0000256" key="1">
    <source>
        <dbReference type="SAM" id="MobiDB-lite"/>
    </source>
</evidence>
<protein>
    <submittedName>
        <fullName evidence="2">Uncharacterized protein</fullName>
    </submittedName>
</protein>
<feature type="region of interest" description="Disordered" evidence="1">
    <location>
        <begin position="1"/>
        <end position="38"/>
    </location>
</feature>
<gene>
    <name evidence="2" type="ORF">HaLaN_09907</name>
</gene>